<keyword evidence="1" id="KW-1133">Transmembrane helix</keyword>
<evidence type="ECO:0000256" key="1">
    <source>
        <dbReference type="SAM" id="Phobius"/>
    </source>
</evidence>
<protein>
    <submittedName>
        <fullName evidence="2">DUF3094 family protein</fullName>
    </submittedName>
</protein>
<accession>A0ABT8TJX9</accession>
<feature type="transmembrane region" description="Helical" evidence="1">
    <location>
        <begin position="31"/>
        <end position="53"/>
    </location>
</feature>
<keyword evidence="1" id="KW-0812">Transmembrane</keyword>
<proteinExistence type="predicted"/>
<dbReference type="InterPro" id="IPR021444">
    <property type="entry name" value="DUF3094"/>
</dbReference>
<dbReference type="Proteomes" id="UP001168380">
    <property type="component" value="Unassembled WGS sequence"/>
</dbReference>
<dbReference type="RefSeq" id="WP_302714165.1">
    <property type="nucleotide sequence ID" value="NZ_JAULRT010000060.1"/>
</dbReference>
<organism evidence="2 3">
    <name type="scientific">Gilvimarinus algae</name>
    <dbReference type="NCBI Taxonomy" id="3058037"/>
    <lineage>
        <taxon>Bacteria</taxon>
        <taxon>Pseudomonadati</taxon>
        <taxon>Pseudomonadota</taxon>
        <taxon>Gammaproteobacteria</taxon>
        <taxon>Cellvibrionales</taxon>
        <taxon>Cellvibrionaceae</taxon>
        <taxon>Gilvimarinus</taxon>
    </lineage>
</organism>
<name>A0ABT8TJX9_9GAMM</name>
<comment type="caution">
    <text evidence="2">The sequence shown here is derived from an EMBL/GenBank/DDBJ whole genome shotgun (WGS) entry which is preliminary data.</text>
</comment>
<evidence type="ECO:0000313" key="2">
    <source>
        <dbReference type="EMBL" id="MDO3383398.1"/>
    </source>
</evidence>
<keyword evidence="3" id="KW-1185">Reference proteome</keyword>
<keyword evidence="1" id="KW-0472">Membrane</keyword>
<evidence type="ECO:0000313" key="3">
    <source>
        <dbReference type="Proteomes" id="UP001168380"/>
    </source>
</evidence>
<reference evidence="2" key="1">
    <citation type="submission" date="2023-07" db="EMBL/GenBank/DDBJ databases">
        <title>Gilvimarinus algae sp. nov., isolated from the surface of Kelp.</title>
        <authorList>
            <person name="Sun Y.Y."/>
            <person name="Gong Y."/>
            <person name="Du Z.J."/>
        </authorList>
    </citation>
    <scope>NUCLEOTIDE SEQUENCE</scope>
    <source>
        <strain evidence="2">SDUM040014</strain>
    </source>
</reference>
<dbReference type="Pfam" id="PF11293">
    <property type="entry name" value="DUF3094"/>
    <property type="match status" value="1"/>
</dbReference>
<sequence>MASKLTPEDQARVERVIHRGVNSVERKPFKVWTLFASILLLLVLMSGFSYFIAWQHGVV</sequence>
<gene>
    <name evidence="2" type="ORF">QWI16_14540</name>
</gene>
<dbReference type="EMBL" id="JAULRT010000060">
    <property type="protein sequence ID" value="MDO3383398.1"/>
    <property type="molecule type" value="Genomic_DNA"/>
</dbReference>